<dbReference type="Pfam" id="PF00847">
    <property type="entry name" value="AP2"/>
    <property type="match status" value="1"/>
</dbReference>
<dbReference type="Proteomes" id="UP001472677">
    <property type="component" value="Unassembled WGS sequence"/>
</dbReference>
<gene>
    <name evidence="8" type="ORF">V6N12_023213</name>
</gene>
<feature type="domain" description="AP2/ERF" evidence="7">
    <location>
        <begin position="129"/>
        <end position="187"/>
    </location>
</feature>
<dbReference type="InterPro" id="IPR036955">
    <property type="entry name" value="AP2/ERF_dom_sf"/>
</dbReference>
<feature type="compositionally biased region" description="Basic and acidic residues" evidence="6">
    <location>
        <begin position="130"/>
        <end position="143"/>
    </location>
</feature>
<reference evidence="8 9" key="1">
    <citation type="journal article" date="2024" name="G3 (Bethesda)">
        <title>Genome assembly of Hibiscus sabdariffa L. provides insights into metabolisms of medicinal natural products.</title>
        <authorList>
            <person name="Kim T."/>
        </authorList>
    </citation>
    <scope>NUCLEOTIDE SEQUENCE [LARGE SCALE GENOMIC DNA]</scope>
    <source>
        <strain evidence="8">TK-2024</strain>
        <tissue evidence="8">Old leaves</tissue>
    </source>
</reference>
<dbReference type="PANTHER" id="PTHR32467">
    <property type="entry name" value="AP2-LIKE ETHYLENE-RESPONSIVE TRANSCRIPTION FACTOR"/>
    <property type="match status" value="1"/>
</dbReference>
<accession>A0ABR2FX20</accession>
<evidence type="ECO:0000259" key="7">
    <source>
        <dbReference type="PROSITE" id="PS51032"/>
    </source>
</evidence>
<evidence type="ECO:0000256" key="5">
    <source>
        <dbReference type="ARBA" id="ARBA00023242"/>
    </source>
</evidence>
<evidence type="ECO:0000256" key="1">
    <source>
        <dbReference type="ARBA" id="ARBA00004123"/>
    </source>
</evidence>
<dbReference type="CDD" id="cd00018">
    <property type="entry name" value="AP2"/>
    <property type="match status" value="2"/>
</dbReference>
<evidence type="ECO:0000256" key="3">
    <source>
        <dbReference type="ARBA" id="ARBA00023125"/>
    </source>
</evidence>
<evidence type="ECO:0000256" key="2">
    <source>
        <dbReference type="ARBA" id="ARBA00023015"/>
    </source>
</evidence>
<evidence type="ECO:0000313" key="8">
    <source>
        <dbReference type="EMBL" id="KAK8588799.1"/>
    </source>
</evidence>
<keyword evidence="2" id="KW-0805">Transcription regulation</keyword>
<dbReference type="SUPFAM" id="SSF54171">
    <property type="entry name" value="DNA-binding domain"/>
    <property type="match status" value="2"/>
</dbReference>
<organism evidence="8 9">
    <name type="scientific">Hibiscus sabdariffa</name>
    <name type="common">roselle</name>
    <dbReference type="NCBI Taxonomy" id="183260"/>
    <lineage>
        <taxon>Eukaryota</taxon>
        <taxon>Viridiplantae</taxon>
        <taxon>Streptophyta</taxon>
        <taxon>Embryophyta</taxon>
        <taxon>Tracheophyta</taxon>
        <taxon>Spermatophyta</taxon>
        <taxon>Magnoliopsida</taxon>
        <taxon>eudicotyledons</taxon>
        <taxon>Gunneridae</taxon>
        <taxon>Pentapetalae</taxon>
        <taxon>rosids</taxon>
        <taxon>malvids</taxon>
        <taxon>Malvales</taxon>
        <taxon>Malvaceae</taxon>
        <taxon>Malvoideae</taxon>
        <taxon>Hibiscus</taxon>
    </lineage>
</organism>
<keyword evidence="3" id="KW-0238">DNA-binding</keyword>
<feature type="region of interest" description="Disordered" evidence="6">
    <location>
        <begin position="105"/>
        <end position="163"/>
    </location>
</feature>
<dbReference type="PROSITE" id="PS51032">
    <property type="entry name" value="AP2_ERF"/>
    <property type="match status" value="2"/>
</dbReference>
<dbReference type="Gene3D" id="3.30.730.10">
    <property type="entry name" value="AP2/ERF domain"/>
    <property type="match status" value="2"/>
</dbReference>
<keyword evidence="9" id="KW-1185">Reference proteome</keyword>
<keyword evidence="4" id="KW-0804">Transcription</keyword>
<dbReference type="EMBL" id="JBBPBM010000004">
    <property type="protein sequence ID" value="KAK8588799.1"/>
    <property type="molecule type" value="Genomic_DNA"/>
</dbReference>
<dbReference type="InterPro" id="IPR001471">
    <property type="entry name" value="AP2/ERF_dom"/>
</dbReference>
<comment type="subcellular location">
    <subcellularLocation>
        <location evidence="1">Nucleus</location>
    </subcellularLocation>
</comment>
<evidence type="ECO:0000256" key="6">
    <source>
        <dbReference type="SAM" id="MobiDB-lite"/>
    </source>
</evidence>
<name>A0ABR2FX20_9ROSI</name>
<protein>
    <recommendedName>
        <fullName evidence="7">AP2/ERF domain-containing protein</fullName>
    </recommendedName>
</protein>
<dbReference type="PANTHER" id="PTHR32467:SF241">
    <property type="entry name" value="OS01G0899800 PROTEIN"/>
    <property type="match status" value="1"/>
</dbReference>
<comment type="caution">
    <text evidence="8">The sequence shown here is derived from an EMBL/GenBank/DDBJ whole genome shotgun (WGS) entry which is preliminary data.</text>
</comment>
<feature type="domain" description="AP2/ERF" evidence="7">
    <location>
        <begin position="231"/>
        <end position="289"/>
    </location>
</feature>
<sequence length="563" mass="62090">MSSPEFDENLHFTLSPLMSFPLSPQLVPHLEDSNATSINGGLDNLCLQDNGIVPNYGTNGDEVSFGFLSNVAQVNQVQNPTTVTKNPTEIPYNETQEMVDSFFASETNGEGETSKDESKCAKRKPSKKKKEGDGEARNNDRYEAVLWDNSEEQRPKTGGYDDEESAAKAYDLAALKLWGQSAPLNFPVTFLLTSHMNNYEKEVEEMKYYSKNEYFRCIRRKSRGFAKGASIYRGVSRNADFKKWQARIGKGKDIKGIYLGTFDTEEEAARAYDVASIRIKGENAVTNFDMNEYDLITILKSPKLPIGKGASKLLMKSSIDDVIRKKRNSADNNKSVCFQDDEIELPLMSPGQEFQANPCLVQGSNNFGTDMNTDGNPDLELLTMDEQHQNPSFSASNGFQTTCDNFQSMLGVQGQYFLNFNQVGDAVADQNLNQNLNDFRTKSVPVDPSSGSHDGDGLWNGVSQGVPSSMEIARNANEGCQGSERFSHNGSVMSNNTILGDAENIENRVNLSEDGEMDLSSGEFSSSSLVYPFLCNNDAFLYSGDFPHDSDISPAVCAETGGE</sequence>
<evidence type="ECO:0000313" key="9">
    <source>
        <dbReference type="Proteomes" id="UP001472677"/>
    </source>
</evidence>
<keyword evidence="5" id="KW-0539">Nucleus</keyword>
<proteinExistence type="predicted"/>
<dbReference type="InterPro" id="IPR016177">
    <property type="entry name" value="DNA-bd_dom_sf"/>
</dbReference>
<evidence type="ECO:0000256" key="4">
    <source>
        <dbReference type="ARBA" id="ARBA00023163"/>
    </source>
</evidence>
<dbReference type="SMART" id="SM00380">
    <property type="entry name" value="AP2"/>
    <property type="match status" value="2"/>
</dbReference>